<dbReference type="PROSITE" id="PS50109">
    <property type="entry name" value="HIS_KIN"/>
    <property type="match status" value="1"/>
</dbReference>
<keyword evidence="8 15" id="KW-0812">Transmembrane</keyword>
<evidence type="ECO:0000256" key="11">
    <source>
        <dbReference type="ARBA" id="ARBA00022840"/>
    </source>
</evidence>
<dbReference type="PROSITE" id="PS50112">
    <property type="entry name" value="PAS"/>
    <property type="match status" value="1"/>
</dbReference>
<dbReference type="GO" id="GO:0006355">
    <property type="term" value="P:regulation of DNA-templated transcription"/>
    <property type="evidence" value="ECO:0007669"/>
    <property type="project" value="InterPro"/>
</dbReference>
<dbReference type="SMART" id="SM00304">
    <property type="entry name" value="HAMP"/>
    <property type="match status" value="1"/>
</dbReference>
<dbReference type="Gene3D" id="3.30.450.20">
    <property type="entry name" value="PAS domain"/>
    <property type="match status" value="1"/>
</dbReference>
<dbReference type="GO" id="GO:0005886">
    <property type="term" value="C:plasma membrane"/>
    <property type="evidence" value="ECO:0007669"/>
    <property type="project" value="UniProtKB-SubCell"/>
</dbReference>
<dbReference type="SMART" id="SM00388">
    <property type="entry name" value="HisKA"/>
    <property type="match status" value="1"/>
</dbReference>
<dbReference type="InterPro" id="IPR036890">
    <property type="entry name" value="HATPase_C_sf"/>
</dbReference>
<dbReference type="InterPro" id="IPR050351">
    <property type="entry name" value="BphY/WalK/GraS-like"/>
</dbReference>
<dbReference type="GO" id="GO:0030295">
    <property type="term" value="F:protein kinase activator activity"/>
    <property type="evidence" value="ECO:0007669"/>
    <property type="project" value="TreeGrafter"/>
</dbReference>
<dbReference type="RefSeq" id="WP_081203271.1">
    <property type="nucleotide sequence ID" value="NZ_FOCZ01000005.1"/>
</dbReference>
<proteinExistence type="predicted"/>
<reference evidence="20" key="1">
    <citation type="submission" date="2016-04" db="EMBL/GenBank/DDBJ databases">
        <authorList>
            <person name="Chen L."/>
            <person name="Zhuang W."/>
            <person name="Wang G."/>
        </authorList>
    </citation>
    <scope>NUCLEOTIDE SEQUENCE [LARGE SCALE GENOMIC DNA]</scope>
    <source>
        <strain evidence="20">17621</strain>
    </source>
</reference>
<gene>
    <name evidence="19" type="ORF">A4H97_11915</name>
</gene>
<dbReference type="InterPro" id="IPR003594">
    <property type="entry name" value="HATPase_dom"/>
</dbReference>
<evidence type="ECO:0000256" key="13">
    <source>
        <dbReference type="ARBA" id="ARBA00023012"/>
    </source>
</evidence>
<comment type="catalytic activity">
    <reaction evidence="1">
        <text>ATP + protein L-histidine = ADP + protein N-phospho-L-histidine.</text>
        <dbReference type="EC" id="2.7.13.3"/>
    </reaction>
</comment>
<evidence type="ECO:0000256" key="15">
    <source>
        <dbReference type="SAM" id="Phobius"/>
    </source>
</evidence>
<dbReference type="InterPro" id="IPR035965">
    <property type="entry name" value="PAS-like_dom_sf"/>
</dbReference>
<evidence type="ECO:0000256" key="12">
    <source>
        <dbReference type="ARBA" id="ARBA00022989"/>
    </source>
</evidence>
<evidence type="ECO:0000259" key="16">
    <source>
        <dbReference type="PROSITE" id="PS50109"/>
    </source>
</evidence>
<dbReference type="GO" id="GO:0007234">
    <property type="term" value="P:osmosensory signaling via phosphorelay pathway"/>
    <property type="evidence" value="ECO:0007669"/>
    <property type="project" value="TreeGrafter"/>
</dbReference>
<feature type="transmembrane region" description="Helical" evidence="15">
    <location>
        <begin position="12"/>
        <end position="31"/>
    </location>
</feature>
<dbReference type="EC" id="2.7.13.3" evidence="4"/>
<dbReference type="SUPFAM" id="SSF158472">
    <property type="entry name" value="HAMP domain-like"/>
    <property type="match status" value="1"/>
</dbReference>
<evidence type="ECO:0000313" key="20">
    <source>
        <dbReference type="Proteomes" id="UP000192610"/>
    </source>
</evidence>
<evidence type="ECO:0000256" key="5">
    <source>
        <dbReference type="ARBA" id="ARBA00022475"/>
    </source>
</evidence>
<dbReference type="PANTHER" id="PTHR42878:SF7">
    <property type="entry name" value="SENSOR HISTIDINE KINASE GLRK"/>
    <property type="match status" value="1"/>
</dbReference>
<evidence type="ECO:0000256" key="14">
    <source>
        <dbReference type="ARBA" id="ARBA00023136"/>
    </source>
</evidence>
<dbReference type="Gene3D" id="1.10.287.130">
    <property type="match status" value="1"/>
</dbReference>
<dbReference type="SMART" id="SM00091">
    <property type="entry name" value="PAS"/>
    <property type="match status" value="1"/>
</dbReference>
<dbReference type="OrthoDB" id="9813151at2"/>
<dbReference type="GO" id="GO:0000156">
    <property type="term" value="F:phosphorelay response regulator activity"/>
    <property type="evidence" value="ECO:0007669"/>
    <property type="project" value="TreeGrafter"/>
</dbReference>
<dbReference type="EMBL" id="LVXG01000056">
    <property type="protein sequence ID" value="OQP42855.1"/>
    <property type="molecule type" value="Genomic_DNA"/>
</dbReference>
<keyword evidence="11" id="KW-0067">ATP-binding</keyword>
<feature type="domain" description="HAMP" evidence="18">
    <location>
        <begin position="169"/>
        <end position="221"/>
    </location>
</feature>
<dbReference type="Proteomes" id="UP000192610">
    <property type="component" value="Unassembled WGS sequence"/>
</dbReference>
<dbReference type="InterPro" id="IPR005467">
    <property type="entry name" value="His_kinase_dom"/>
</dbReference>
<dbReference type="CDD" id="cd00075">
    <property type="entry name" value="HATPase"/>
    <property type="match status" value="1"/>
</dbReference>
<evidence type="ECO:0000313" key="19">
    <source>
        <dbReference type="EMBL" id="OQP42855.1"/>
    </source>
</evidence>
<keyword evidence="5" id="KW-1003">Cell membrane</keyword>
<evidence type="ECO:0000256" key="4">
    <source>
        <dbReference type="ARBA" id="ARBA00012438"/>
    </source>
</evidence>
<keyword evidence="14 15" id="KW-0472">Membrane</keyword>
<dbReference type="Gene3D" id="3.30.565.10">
    <property type="entry name" value="Histidine kinase-like ATPase, C-terminal domain"/>
    <property type="match status" value="1"/>
</dbReference>
<dbReference type="InterPro" id="IPR003661">
    <property type="entry name" value="HisK_dim/P_dom"/>
</dbReference>
<keyword evidence="9" id="KW-0547">Nucleotide-binding</keyword>
<dbReference type="CDD" id="cd06225">
    <property type="entry name" value="HAMP"/>
    <property type="match status" value="1"/>
</dbReference>
<evidence type="ECO:0000256" key="2">
    <source>
        <dbReference type="ARBA" id="ARBA00004141"/>
    </source>
</evidence>
<evidence type="ECO:0000256" key="7">
    <source>
        <dbReference type="ARBA" id="ARBA00022679"/>
    </source>
</evidence>
<keyword evidence="20" id="KW-1185">Reference proteome</keyword>
<dbReference type="AlphaFoldDB" id="A0A1V9EAA4"/>
<dbReference type="PANTHER" id="PTHR42878">
    <property type="entry name" value="TWO-COMPONENT HISTIDINE KINASE"/>
    <property type="match status" value="1"/>
</dbReference>
<dbReference type="GO" id="GO:0005524">
    <property type="term" value="F:ATP binding"/>
    <property type="evidence" value="ECO:0007669"/>
    <property type="project" value="UniProtKB-KW"/>
</dbReference>
<dbReference type="GO" id="GO:0000155">
    <property type="term" value="F:phosphorelay sensor kinase activity"/>
    <property type="evidence" value="ECO:0007669"/>
    <property type="project" value="InterPro"/>
</dbReference>
<sequence>MALKLKTKVALGVGFLFTLLLLVGGVGFYYFNKISLESRDVLKDNNKSVEYGRKMLDALNTWEKERTTARKVFEENLSAQESNVTEKGESDVTHALHQDYNAFLQHDDSMPLQLALQKNISRIIQINLEAINAKNDMSQKAVDNAKVIITMIITFCLLIGFTFIVNFPGLIANPIIKLTEGIKAIANKNYSQRIHLQRNDEFGDLAKAFNDMAQQLDAYEHSSLARIMFEKKRAETVINSLKDASIGIDKSGTVLFANQQALQLLNLKEAEVVGHAQADIQKRNDLFRFLTNEENGMPFKIVVNDKENYFTKEQIDIEQEQEKTGHVLILKNITPYKELDVAKTNFIATISHELKTPLASSDFSLRLLEDERIGKLTDEQKELVQSLKDDNQRLLRILSELLDLSQVESGKIQLNLQPVPVNDIINKALAAVQNAAREKNIQIKQQLADKLPAVRADAEKAVWIINNFLTNAIRYSAQNDHIMVKASQHDAGHIEIGVQDFGIGIDVSLQQKVFDRFYRVPGIHEKKGTGLGLAISKDFADAMDGEIGVDSTVGKGSYFFCRFKVATPLGPV</sequence>
<evidence type="ECO:0000256" key="9">
    <source>
        <dbReference type="ARBA" id="ARBA00022741"/>
    </source>
</evidence>
<evidence type="ECO:0000256" key="3">
    <source>
        <dbReference type="ARBA" id="ARBA00004236"/>
    </source>
</evidence>
<dbReference type="Pfam" id="PF00512">
    <property type="entry name" value="HisKA"/>
    <property type="match status" value="1"/>
</dbReference>
<dbReference type="InterPro" id="IPR013767">
    <property type="entry name" value="PAS_fold"/>
</dbReference>
<evidence type="ECO:0000259" key="18">
    <source>
        <dbReference type="PROSITE" id="PS50885"/>
    </source>
</evidence>
<dbReference type="Pfam" id="PF02518">
    <property type="entry name" value="HATPase_c"/>
    <property type="match status" value="1"/>
</dbReference>
<evidence type="ECO:0000256" key="1">
    <source>
        <dbReference type="ARBA" id="ARBA00000085"/>
    </source>
</evidence>
<dbReference type="SUPFAM" id="SSF55874">
    <property type="entry name" value="ATPase domain of HSP90 chaperone/DNA topoisomerase II/histidine kinase"/>
    <property type="match status" value="1"/>
</dbReference>
<keyword evidence="7" id="KW-0808">Transferase</keyword>
<name>A0A1V9EAA4_9BACT</name>
<dbReference type="InterPro" id="IPR004358">
    <property type="entry name" value="Sig_transdc_His_kin-like_C"/>
</dbReference>
<keyword evidence="12 15" id="KW-1133">Transmembrane helix</keyword>
<evidence type="ECO:0000259" key="17">
    <source>
        <dbReference type="PROSITE" id="PS50112"/>
    </source>
</evidence>
<dbReference type="CDD" id="cd00130">
    <property type="entry name" value="PAS"/>
    <property type="match status" value="1"/>
</dbReference>
<dbReference type="Pfam" id="PF00989">
    <property type="entry name" value="PAS"/>
    <property type="match status" value="1"/>
</dbReference>
<dbReference type="SMART" id="SM00387">
    <property type="entry name" value="HATPase_c"/>
    <property type="match status" value="1"/>
</dbReference>
<keyword evidence="6" id="KW-0597">Phosphoprotein</keyword>
<comment type="caution">
    <text evidence="19">The sequence shown here is derived from an EMBL/GenBank/DDBJ whole genome shotgun (WGS) entry which is preliminary data.</text>
</comment>
<feature type="domain" description="Histidine kinase" evidence="16">
    <location>
        <begin position="349"/>
        <end position="567"/>
    </location>
</feature>
<dbReference type="SUPFAM" id="SSF47384">
    <property type="entry name" value="Homodimeric domain of signal transducing histidine kinase"/>
    <property type="match status" value="1"/>
</dbReference>
<dbReference type="InterPro" id="IPR000014">
    <property type="entry name" value="PAS"/>
</dbReference>
<evidence type="ECO:0000256" key="8">
    <source>
        <dbReference type="ARBA" id="ARBA00022692"/>
    </source>
</evidence>
<accession>A0A1V9EAA4</accession>
<keyword evidence="10 19" id="KW-0418">Kinase</keyword>
<dbReference type="SUPFAM" id="SSF55785">
    <property type="entry name" value="PYP-like sensor domain (PAS domain)"/>
    <property type="match status" value="1"/>
</dbReference>
<feature type="transmembrane region" description="Helical" evidence="15">
    <location>
        <begin position="147"/>
        <end position="167"/>
    </location>
</feature>
<dbReference type="FunFam" id="3.30.565.10:FF:000023">
    <property type="entry name" value="PAS domain-containing sensor histidine kinase"/>
    <property type="match status" value="1"/>
</dbReference>
<dbReference type="PROSITE" id="PS50885">
    <property type="entry name" value="HAMP"/>
    <property type="match status" value="1"/>
</dbReference>
<comment type="subcellular location">
    <subcellularLocation>
        <location evidence="3">Cell membrane</location>
    </subcellularLocation>
    <subcellularLocation>
        <location evidence="2">Membrane</location>
        <topology evidence="2">Multi-pass membrane protein</topology>
    </subcellularLocation>
</comment>
<feature type="domain" description="PAS" evidence="17">
    <location>
        <begin position="230"/>
        <end position="274"/>
    </location>
</feature>
<dbReference type="Gene3D" id="6.10.340.10">
    <property type="match status" value="1"/>
</dbReference>
<dbReference type="InterPro" id="IPR003660">
    <property type="entry name" value="HAMP_dom"/>
</dbReference>
<dbReference type="Pfam" id="PF00672">
    <property type="entry name" value="HAMP"/>
    <property type="match status" value="1"/>
</dbReference>
<evidence type="ECO:0000256" key="6">
    <source>
        <dbReference type="ARBA" id="ARBA00022553"/>
    </source>
</evidence>
<dbReference type="PRINTS" id="PR00344">
    <property type="entry name" value="BCTRLSENSOR"/>
</dbReference>
<protein>
    <recommendedName>
        <fullName evidence="4">histidine kinase</fullName>
        <ecNumber evidence="4">2.7.13.3</ecNumber>
    </recommendedName>
</protein>
<evidence type="ECO:0000256" key="10">
    <source>
        <dbReference type="ARBA" id="ARBA00022777"/>
    </source>
</evidence>
<keyword evidence="13" id="KW-0902">Two-component regulatory system</keyword>
<dbReference type="InterPro" id="IPR036097">
    <property type="entry name" value="HisK_dim/P_sf"/>
</dbReference>
<dbReference type="CDD" id="cd00082">
    <property type="entry name" value="HisKA"/>
    <property type="match status" value="1"/>
</dbReference>
<organism evidence="19 20">
    <name type="scientific">Niastella yeongjuensis</name>
    <dbReference type="NCBI Taxonomy" id="354355"/>
    <lineage>
        <taxon>Bacteria</taxon>
        <taxon>Pseudomonadati</taxon>
        <taxon>Bacteroidota</taxon>
        <taxon>Chitinophagia</taxon>
        <taxon>Chitinophagales</taxon>
        <taxon>Chitinophagaceae</taxon>
        <taxon>Niastella</taxon>
    </lineage>
</organism>
<dbReference type="STRING" id="354355.SAMN05660816_03049"/>